<accession>F5REA5</accession>
<dbReference type="EMBL" id="AFHG01000052">
    <property type="protein sequence ID" value="EGK71236.1"/>
    <property type="molecule type" value="Genomic_DNA"/>
</dbReference>
<dbReference type="RefSeq" id="WP_008062373.1">
    <property type="nucleotide sequence ID" value="NZ_AFHG01000052.1"/>
</dbReference>
<name>F5REA5_METUF</name>
<proteinExistence type="predicted"/>
<dbReference type="STRING" id="1000565.METUNv1_02623"/>
<dbReference type="AlphaFoldDB" id="F5REA5"/>
<dbReference type="Proteomes" id="UP000005019">
    <property type="component" value="Unassembled WGS sequence"/>
</dbReference>
<dbReference type="OrthoDB" id="8562275at2"/>
<organism evidence="1 2">
    <name type="scientific">Methyloversatilis universalis (strain ATCC BAA-1314 / DSM 25237 / JCM 13912 / CCUG 52030 / FAM5)</name>
    <dbReference type="NCBI Taxonomy" id="1000565"/>
    <lineage>
        <taxon>Bacteria</taxon>
        <taxon>Pseudomonadati</taxon>
        <taxon>Pseudomonadota</taxon>
        <taxon>Betaproteobacteria</taxon>
        <taxon>Nitrosomonadales</taxon>
        <taxon>Sterolibacteriaceae</taxon>
        <taxon>Methyloversatilis</taxon>
    </lineage>
</organism>
<protein>
    <submittedName>
        <fullName evidence="1">Uncharacterized protein</fullName>
    </submittedName>
</protein>
<sequence>MAEATLIQPISSPFPAAAMLPAASVQAHHAEIMRLMDAIDTLGSEAMVAAMNLAGAAGEEEARGLFMRAQEVRAWVQTTLDMVHTDALCPDLAGQLAYQGVEQAARLVAARETLPR</sequence>
<reference evidence="1 2" key="1">
    <citation type="journal article" date="2011" name="J. Bacteriol.">
        <title>Genome sequence of Methyloversatilis universalis FAM5T, a methylotrophic representative of the order Rhodocyclales.</title>
        <authorList>
            <person name="Kittichotirat W."/>
            <person name="Good N.M."/>
            <person name="Hall R."/>
            <person name="Bringel F."/>
            <person name="Lajus A."/>
            <person name="Medigue C."/>
            <person name="Smalley N.E."/>
            <person name="Beck D."/>
            <person name="Bumgarner R."/>
            <person name="Vuilleumier S."/>
            <person name="Kalyuzhnaya M.G."/>
        </authorList>
    </citation>
    <scope>NUCLEOTIDE SEQUENCE [LARGE SCALE GENOMIC DNA]</scope>
    <source>
        <strain evidence="2">ATCC BAA-1314 / JCM 13912 / FAM5</strain>
    </source>
</reference>
<keyword evidence="2" id="KW-1185">Reference proteome</keyword>
<evidence type="ECO:0000313" key="1">
    <source>
        <dbReference type="EMBL" id="EGK71236.1"/>
    </source>
</evidence>
<gene>
    <name evidence="1" type="ORF">METUNv1_02623</name>
</gene>
<evidence type="ECO:0000313" key="2">
    <source>
        <dbReference type="Proteomes" id="UP000005019"/>
    </source>
</evidence>
<comment type="caution">
    <text evidence="1">The sequence shown here is derived from an EMBL/GenBank/DDBJ whole genome shotgun (WGS) entry which is preliminary data.</text>
</comment>